<dbReference type="PANTHER" id="PTHR43297">
    <property type="entry name" value="OLIGOPEPTIDE TRANSPORT ATP-BINDING PROTEIN APPD"/>
    <property type="match status" value="1"/>
</dbReference>
<dbReference type="Proteomes" id="UP000017052">
    <property type="component" value="Unassembled WGS sequence"/>
</dbReference>
<protein>
    <submittedName>
        <fullName evidence="10">ABC transporter, ATP-binding protein</fullName>
    </submittedName>
</protein>
<dbReference type="SMART" id="SM00382">
    <property type="entry name" value="AAA"/>
    <property type="match status" value="1"/>
</dbReference>
<evidence type="ECO:0000256" key="5">
    <source>
        <dbReference type="ARBA" id="ARBA00022741"/>
    </source>
</evidence>
<dbReference type="GO" id="GO:0005886">
    <property type="term" value="C:plasma membrane"/>
    <property type="evidence" value="ECO:0007669"/>
    <property type="project" value="UniProtKB-SubCell"/>
</dbReference>
<evidence type="ECO:0000259" key="9">
    <source>
        <dbReference type="PROSITE" id="PS50893"/>
    </source>
</evidence>
<accession>U2SE21</accession>
<dbReference type="InterPro" id="IPR003593">
    <property type="entry name" value="AAA+_ATPase"/>
</dbReference>
<sequence length="285" mass="30123">MTGSGPGPEGPSGRGAADDAASRGGAARDELLRVCGMTVSYDGALAVVDVSVDVAPGEIVAVVGESGSGKTTVIRSVLGLLPASGRISAGDVVFEGRSLVGLGRAQWLDLRRHRMAMVFQDTGAMLNPVRRIGGQFVEYIRTAEPGCSAARARQRAETMLGRMALPDPHRVMGSYAFELSGGMRQRVGIAMAMTFSPALLLADEPTSALDVTMQAEIVRQMLALRREEGTAIMIVTHNLGVAAHMADRIMVMRAGRVLELGPTERVIDHPTHEYTASLLASMPSL</sequence>
<keyword evidence="11" id="KW-1185">Reference proteome</keyword>
<evidence type="ECO:0000256" key="2">
    <source>
        <dbReference type="ARBA" id="ARBA00005417"/>
    </source>
</evidence>
<keyword evidence="5" id="KW-0547">Nucleotide-binding</keyword>
<reference evidence="10" key="1">
    <citation type="submission" date="2013-08" db="EMBL/GenBank/DDBJ databases">
        <authorList>
            <person name="Durkin A.S."/>
            <person name="Haft D.R."/>
            <person name="McCorrison J."/>
            <person name="Torralba M."/>
            <person name="Gillis M."/>
            <person name="Haft D.H."/>
            <person name="Methe B."/>
            <person name="Sutton G."/>
            <person name="Nelson K.E."/>
        </authorList>
    </citation>
    <scope>NUCLEOTIDE SEQUENCE [LARGE SCALE GENOMIC DNA]</scope>
    <source>
        <strain evidence="10">F0233</strain>
    </source>
</reference>
<evidence type="ECO:0000256" key="6">
    <source>
        <dbReference type="ARBA" id="ARBA00022840"/>
    </source>
</evidence>
<comment type="similarity">
    <text evidence="2">Belongs to the ABC transporter superfamily.</text>
</comment>
<dbReference type="Gene3D" id="3.40.50.300">
    <property type="entry name" value="P-loop containing nucleotide triphosphate hydrolases"/>
    <property type="match status" value="1"/>
</dbReference>
<dbReference type="AlphaFoldDB" id="U2SE21"/>
<feature type="compositionally biased region" description="Gly residues" evidence="8">
    <location>
        <begin position="1"/>
        <end position="13"/>
    </location>
</feature>
<evidence type="ECO:0000256" key="8">
    <source>
        <dbReference type="SAM" id="MobiDB-lite"/>
    </source>
</evidence>
<dbReference type="EMBL" id="ACVN02000070">
    <property type="protein sequence ID" value="ERK60937.1"/>
    <property type="molecule type" value="Genomic_DNA"/>
</dbReference>
<evidence type="ECO:0000256" key="3">
    <source>
        <dbReference type="ARBA" id="ARBA00022448"/>
    </source>
</evidence>
<dbReference type="PROSITE" id="PS00211">
    <property type="entry name" value="ABC_TRANSPORTER_1"/>
    <property type="match status" value="1"/>
</dbReference>
<keyword evidence="4" id="KW-1003">Cell membrane</keyword>
<dbReference type="InterPro" id="IPR027417">
    <property type="entry name" value="P-loop_NTPase"/>
</dbReference>
<keyword evidence="3" id="KW-0813">Transport</keyword>
<organism evidence="10 11">
    <name type="scientific">Propionibacterium acidifaciens F0233</name>
    <dbReference type="NCBI Taxonomy" id="553198"/>
    <lineage>
        <taxon>Bacteria</taxon>
        <taxon>Bacillati</taxon>
        <taxon>Actinomycetota</taxon>
        <taxon>Actinomycetes</taxon>
        <taxon>Propionibacteriales</taxon>
        <taxon>Propionibacteriaceae</taxon>
        <taxon>Propionibacterium</taxon>
    </lineage>
</organism>
<comment type="subcellular location">
    <subcellularLocation>
        <location evidence="1">Cell membrane</location>
        <topology evidence="1">Peripheral membrane protein</topology>
    </subcellularLocation>
</comment>
<feature type="region of interest" description="Disordered" evidence="8">
    <location>
        <begin position="1"/>
        <end position="22"/>
    </location>
</feature>
<comment type="caution">
    <text evidence="10">The sequence shown here is derived from an EMBL/GenBank/DDBJ whole genome shotgun (WGS) entry which is preliminary data.</text>
</comment>
<dbReference type="CDD" id="cd03257">
    <property type="entry name" value="ABC_NikE_OppD_transporters"/>
    <property type="match status" value="1"/>
</dbReference>
<dbReference type="InterPro" id="IPR003439">
    <property type="entry name" value="ABC_transporter-like_ATP-bd"/>
</dbReference>
<dbReference type="SUPFAM" id="SSF52540">
    <property type="entry name" value="P-loop containing nucleoside triphosphate hydrolases"/>
    <property type="match status" value="1"/>
</dbReference>
<proteinExistence type="inferred from homology"/>
<gene>
    <name evidence="10" type="ORF">HMPREF0682_1326</name>
</gene>
<dbReference type="PROSITE" id="PS50893">
    <property type="entry name" value="ABC_TRANSPORTER_2"/>
    <property type="match status" value="1"/>
</dbReference>
<dbReference type="GO" id="GO:0005524">
    <property type="term" value="F:ATP binding"/>
    <property type="evidence" value="ECO:0007669"/>
    <property type="project" value="UniProtKB-KW"/>
</dbReference>
<keyword evidence="7" id="KW-0472">Membrane</keyword>
<dbReference type="PANTHER" id="PTHR43297:SF2">
    <property type="entry name" value="DIPEPTIDE TRANSPORT ATP-BINDING PROTEIN DPPD"/>
    <property type="match status" value="1"/>
</dbReference>
<dbReference type="InterPro" id="IPR017871">
    <property type="entry name" value="ABC_transporter-like_CS"/>
</dbReference>
<dbReference type="GO" id="GO:0016887">
    <property type="term" value="F:ATP hydrolysis activity"/>
    <property type="evidence" value="ECO:0007669"/>
    <property type="project" value="InterPro"/>
</dbReference>
<name>U2SE21_9ACTN</name>
<evidence type="ECO:0000313" key="11">
    <source>
        <dbReference type="Proteomes" id="UP000017052"/>
    </source>
</evidence>
<evidence type="ECO:0000313" key="10">
    <source>
        <dbReference type="EMBL" id="ERK60937.1"/>
    </source>
</evidence>
<evidence type="ECO:0000256" key="1">
    <source>
        <dbReference type="ARBA" id="ARBA00004202"/>
    </source>
</evidence>
<evidence type="ECO:0000256" key="4">
    <source>
        <dbReference type="ARBA" id="ARBA00022475"/>
    </source>
</evidence>
<dbReference type="InterPro" id="IPR050388">
    <property type="entry name" value="ABC_Ni/Peptide_Import"/>
</dbReference>
<evidence type="ECO:0000256" key="7">
    <source>
        <dbReference type="ARBA" id="ARBA00023136"/>
    </source>
</evidence>
<feature type="domain" description="ABC transporter" evidence="9">
    <location>
        <begin position="32"/>
        <end position="279"/>
    </location>
</feature>
<dbReference type="Pfam" id="PF00005">
    <property type="entry name" value="ABC_tran"/>
    <property type="match status" value="1"/>
</dbReference>
<keyword evidence="6 10" id="KW-0067">ATP-binding</keyword>